<dbReference type="Proteomes" id="UP000232688">
    <property type="component" value="Unassembled WGS sequence"/>
</dbReference>
<evidence type="ECO:0000313" key="3">
    <source>
        <dbReference type="Proteomes" id="UP000232688"/>
    </source>
</evidence>
<feature type="chain" id="PRO_5014612098" evidence="1">
    <location>
        <begin position="18"/>
        <end position="138"/>
    </location>
</feature>
<gene>
    <name evidence="2" type="ORF">RhiirA1_542787</name>
</gene>
<dbReference type="AlphaFoldDB" id="A0A2N0QUH9"/>
<reference evidence="2 3" key="1">
    <citation type="submission" date="2017-10" db="EMBL/GenBank/DDBJ databases">
        <title>Extensive intraspecific genome diversity in a model arbuscular mycorrhizal fungus.</title>
        <authorList>
            <person name="Chen E.C.H."/>
            <person name="Morin E."/>
            <person name="Baudet D."/>
            <person name="Noel J."/>
            <person name="Ndikumana S."/>
            <person name="Charron P."/>
            <person name="St-Onge C."/>
            <person name="Giorgi J."/>
            <person name="Grigoriev I.V."/>
            <person name="Roux C."/>
            <person name="Martin F.M."/>
            <person name="Corradi N."/>
        </authorList>
    </citation>
    <scope>NUCLEOTIDE SEQUENCE [LARGE SCALE GENOMIC DNA]</scope>
    <source>
        <strain evidence="2 3">A1</strain>
    </source>
</reference>
<evidence type="ECO:0000256" key="1">
    <source>
        <dbReference type="SAM" id="SignalP"/>
    </source>
</evidence>
<dbReference type="EMBL" id="LLXH01003053">
    <property type="protein sequence ID" value="PKC54694.1"/>
    <property type="molecule type" value="Genomic_DNA"/>
</dbReference>
<proteinExistence type="predicted"/>
<dbReference type="VEuPathDB" id="FungiDB:RhiirA1_542787"/>
<feature type="signal peptide" evidence="1">
    <location>
        <begin position="1"/>
        <end position="17"/>
    </location>
</feature>
<name>A0A2N0QUH9_9GLOM</name>
<accession>A0A2N0QUH9</accession>
<reference evidence="2 3" key="2">
    <citation type="submission" date="2017-10" db="EMBL/GenBank/DDBJ databases">
        <title>Genome analyses suggest a sexual origin of heterokaryosis in a supposedly ancient asexual fungus.</title>
        <authorList>
            <person name="Corradi N."/>
            <person name="Sedzielewska K."/>
            <person name="Noel J."/>
            <person name="Charron P."/>
            <person name="Farinelli L."/>
            <person name="Marton T."/>
            <person name="Kruger M."/>
            <person name="Pelin A."/>
            <person name="Brachmann A."/>
            <person name="Corradi N."/>
        </authorList>
    </citation>
    <scope>NUCLEOTIDE SEQUENCE [LARGE SCALE GENOMIC DNA]</scope>
    <source>
        <strain evidence="2 3">A1</strain>
    </source>
</reference>
<sequence>MIALIFLIIVIEDFNNPSQNYASTSKANSILKGMSKRLSKVFNKLQIKSNNGNQINYGKEIVEQQQIKQYNLNINDEDETYDDKNFHLEEDDVFEIPDGKAITSIDYDIYDDIHKRHEFKKQTILADNSLTNDEKLMQ</sequence>
<comment type="caution">
    <text evidence="2">The sequence shown here is derived from an EMBL/GenBank/DDBJ whole genome shotgun (WGS) entry which is preliminary data.</text>
</comment>
<keyword evidence="1" id="KW-0732">Signal</keyword>
<organism evidence="2 3">
    <name type="scientific">Rhizophagus irregularis</name>
    <dbReference type="NCBI Taxonomy" id="588596"/>
    <lineage>
        <taxon>Eukaryota</taxon>
        <taxon>Fungi</taxon>
        <taxon>Fungi incertae sedis</taxon>
        <taxon>Mucoromycota</taxon>
        <taxon>Glomeromycotina</taxon>
        <taxon>Glomeromycetes</taxon>
        <taxon>Glomerales</taxon>
        <taxon>Glomeraceae</taxon>
        <taxon>Rhizophagus</taxon>
    </lineage>
</organism>
<protein>
    <submittedName>
        <fullName evidence="2">Uncharacterized protein</fullName>
    </submittedName>
</protein>
<evidence type="ECO:0000313" key="2">
    <source>
        <dbReference type="EMBL" id="PKC54694.1"/>
    </source>
</evidence>